<dbReference type="InterPro" id="IPR010791">
    <property type="entry name" value="AttH_dom"/>
</dbReference>
<dbReference type="PANTHER" id="PTHR38591">
    <property type="entry name" value="HYDROLASE"/>
    <property type="match status" value="1"/>
</dbReference>
<protein>
    <submittedName>
        <fullName evidence="2">ATP-binding protein</fullName>
    </submittedName>
</protein>
<dbReference type="RefSeq" id="WP_095641864.1">
    <property type="nucleotide sequence ID" value="NZ_LMVO01000005.1"/>
</dbReference>
<dbReference type="Gene3D" id="2.40.370.10">
    <property type="entry name" value="AttH-like domain"/>
    <property type="match status" value="2"/>
</dbReference>
<evidence type="ECO:0000313" key="3">
    <source>
        <dbReference type="Proteomes" id="UP000243820"/>
    </source>
</evidence>
<proteinExistence type="predicted"/>
<keyword evidence="2" id="KW-0067">ATP-binding</keyword>
<gene>
    <name evidence="2" type="ORF">ASJ83_04750</name>
</gene>
<name>A0AAX0Q944_9EURY</name>
<dbReference type="SUPFAM" id="SSF159245">
    <property type="entry name" value="AttH-like"/>
    <property type="match status" value="1"/>
</dbReference>
<dbReference type="EMBL" id="LMVO01000005">
    <property type="protein sequence ID" value="PAV09869.1"/>
    <property type="molecule type" value="Genomic_DNA"/>
</dbReference>
<organism evidence="2 3">
    <name type="scientific">Methanocorpusculum parvum</name>
    <dbReference type="NCBI Taxonomy" id="2193"/>
    <lineage>
        <taxon>Archaea</taxon>
        <taxon>Methanobacteriati</taxon>
        <taxon>Methanobacteriota</taxon>
        <taxon>Stenosarchaea group</taxon>
        <taxon>Methanomicrobia</taxon>
        <taxon>Methanomicrobiales</taxon>
        <taxon>Methanocorpusculaceae</taxon>
        <taxon>Methanocorpusculum</taxon>
    </lineage>
</organism>
<accession>A0AAX0Q944</accession>
<dbReference type="Proteomes" id="UP000243820">
    <property type="component" value="Unassembled WGS sequence"/>
</dbReference>
<keyword evidence="3" id="KW-1185">Reference proteome</keyword>
<keyword evidence="2" id="KW-0547">Nucleotide-binding</keyword>
<dbReference type="InterPro" id="IPR023374">
    <property type="entry name" value="AttH-like_dom_sf"/>
</dbReference>
<reference evidence="2 3" key="1">
    <citation type="journal article" date="2017" name="BMC Genomics">
        <title>Genomic analysis of methanogenic archaea reveals a shift towards energy conservation.</title>
        <authorList>
            <person name="Gilmore S.P."/>
            <person name="Henske J.K."/>
            <person name="Sexton J.A."/>
            <person name="Solomon K.V."/>
            <person name="Seppala S."/>
            <person name="Yoo J.I."/>
            <person name="Huyett L.M."/>
            <person name="Pressman A."/>
            <person name="Cogan J.Z."/>
            <person name="Kivenson V."/>
            <person name="Peng X."/>
            <person name="Tan Y."/>
            <person name="Valentine D.L."/>
            <person name="O'Malley M.A."/>
        </authorList>
    </citation>
    <scope>NUCLEOTIDE SEQUENCE [LARGE SCALE GENOMIC DNA]</scope>
    <source>
        <strain evidence="2 3">XII</strain>
    </source>
</reference>
<evidence type="ECO:0000259" key="1">
    <source>
        <dbReference type="Pfam" id="PF07143"/>
    </source>
</evidence>
<dbReference type="Pfam" id="PF07143">
    <property type="entry name" value="CrtC"/>
    <property type="match status" value="1"/>
</dbReference>
<comment type="caution">
    <text evidence="2">The sequence shown here is derived from an EMBL/GenBank/DDBJ whole genome shotgun (WGS) entry which is preliminary data.</text>
</comment>
<evidence type="ECO:0000313" key="2">
    <source>
        <dbReference type="EMBL" id="PAV09869.1"/>
    </source>
</evidence>
<dbReference type="PANTHER" id="PTHR38591:SF1">
    <property type="entry name" value="BLL1000 PROTEIN"/>
    <property type="match status" value="1"/>
</dbReference>
<sequence length="550" mass="60960">MTTGNAGLKVQGREIAENTARAMWMREYIPEALPPEILQRIGGRKNSSSAFGERMRMRLADLLAAPESFTPDYTKRYTELSRYAGDLTPHQAYAMTNLFGLDSARGYKELPSDKKFSFPDDDRPQFEYQVGWHFFVGNVFDTQGREYGIQLMFWRYALLPPKMAEEAGLTDLENQIVEVHLAVSSAGRRHYRIRPVIVAGTTGLIDFSTEPYRYSVGKHCISSQSKDSLFPLRLQAWGVDNHEEVPAEISIDITVSQTKGYVLNGDEGMLPSCGGVGTLYYSVPNLRVDTNLSRISIEGEEISLAGGKFWYDNQWGTGFMPSGSPRSEVLRAAGMLEDKPGVGWDWMEVQFDNDTELALSSIHTKEQKEFVMQTGPLPPGIMTAPAVGSFIQQNGSYFPIKAMMKVTDWVQSFVTDGPYLTTRAWYPNRVEITVETAEVPEGCRRFVMIPIVLTGQHGFFAAGAEYSEGAVRIESPDGKRIGSGFLENVSYADACRQNLRLAGIPDTPENAELFAKPVIPGELKAAAAAFLMKPENAAKLAAELANCRGL</sequence>
<feature type="domain" description="AttH" evidence="1">
    <location>
        <begin position="132"/>
        <end position="317"/>
    </location>
</feature>
<dbReference type="AlphaFoldDB" id="A0AAX0Q944"/>
<dbReference type="GO" id="GO:0005524">
    <property type="term" value="F:ATP binding"/>
    <property type="evidence" value="ECO:0007669"/>
    <property type="project" value="UniProtKB-KW"/>
</dbReference>